<gene>
    <name evidence="1" type="ORF">ACFS27_15495</name>
</gene>
<dbReference type="Pfam" id="PF11512">
    <property type="entry name" value="Atu4866"/>
    <property type="match status" value="1"/>
</dbReference>
<accession>A0ABW5VXC1</accession>
<dbReference type="Proteomes" id="UP001597479">
    <property type="component" value="Unassembled WGS sequence"/>
</dbReference>
<dbReference type="Gene3D" id="2.40.128.290">
    <property type="entry name" value="Uncharacterised protein Atu4866, PF11512"/>
    <property type="match status" value="1"/>
</dbReference>
<dbReference type="EMBL" id="JBHUOG010000002">
    <property type="protein sequence ID" value="MFD2794963.1"/>
    <property type="molecule type" value="Genomic_DNA"/>
</dbReference>
<proteinExistence type="predicted"/>
<name>A0ABW5VXC1_9MICO</name>
<evidence type="ECO:0000313" key="2">
    <source>
        <dbReference type="Proteomes" id="UP001597479"/>
    </source>
</evidence>
<dbReference type="InterPro" id="IPR020955">
    <property type="entry name" value="Uncharacterised_Atu4866"/>
</dbReference>
<organism evidence="1 2">
    <name type="scientific">Promicromonospora vindobonensis</name>
    <dbReference type="NCBI Taxonomy" id="195748"/>
    <lineage>
        <taxon>Bacteria</taxon>
        <taxon>Bacillati</taxon>
        <taxon>Actinomycetota</taxon>
        <taxon>Actinomycetes</taxon>
        <taxon>Micrococcales</taxon>
        <taxon>Promicromonosporaceae</taxon>
        <taxon>Promicromonospora</taxon>
    </lineage>
</organism>
<dbReference type="RefSeq" id="WP_377184548.1">
    <property type="nucleotide sequence ID" value="NZ_JBHUOG010000002.1"/>
</dbReference>
<keyword evidence="2" id="KW-1185">Reference proteome</keyword>
<sequence length="214" mass="23195">MTTRPTDGPFVLSGAHVMETPRTLVSRDLHVSGDVFVPGPPERGVAVLAARGAYAVPLMVDSAVAQRPESQHGAYDLVPGNSATFALIRHPVSESQVRTMLVVDPDDLAAVYVSGRLEVRDGEATRPVGADLADPAVRDDWVGTWEDPGRGLQQHLGADGRYAETRGGRANAYTGRYWVRDGRITYLDDSGFWAFGELLDGTLHHAGFVMSRQR</sequence>
<protein>
    <submittedName>
        <fullName evidence="1">Atu4866 domain-containing protein</fullName>
    </submittedName>
</protein>
<dbReference type="InterPro" id="IPR038646">
    <property type="entry name" value="Atu4866-like_sf"/>
</dbReference>
<reference evidence="2" key="1">
    <citation type="journal article" date="2019" name="Int. J. Syst. Evol. Microbiol.">
        <title>The Global Catalogue of Microorganisms (GCM) 10K type strain sequencing project: providing services to taxonomists for standard genome sequencing and annotation.</title>
        <authorList>
            <consortium name="The Broad Institute Genomics Platform"/>
            <consortium name="The Broad Institute Genome Sequencing Center for Infectious Disease"/>
            <person name="Wu L."/>
            <person name="Ma J."/>
        </authorList>
    </citation>
    <scope>NUCLEOTIDE SEQUENCE [LARGE SCALE GENOMIC DNA]</scope>
    <source>
        <strain evidence="2">CCM 7044</strain>
    </source>
</reference>
<evidence type="ECO:0000313" key="1">
    <source>
        <dbReference type="EMBL" id="MFD2794963.1"/>
    </source>
</evidence>
<comment type="caution">
    <text evidence="1">The sequence shown here is derived from an EMBL/GenBank/DDBJ whole genome shotgun (WGS) entry which is preliminary data.</text>
</comment>